<gene>
    <name evidence="2" type="ORF">AQJ66_27445</name>
</gene>
<name>A0A101STX8_9ACTN</name>
<dbReference type="Pfam" id="PF19457">
    <property type="entry name" value="DUF5994"/>
    <property type="match status" value="1"/>
</dbReference>
<dbReference type="RefSeq" id="WP_061927411.1">
    <property type="nucleotide sequence ID" value="NZ_JBEYBH010000008.1"/>
</dbReference>
<organism evidence="2 3">
    <name type="scientific">Streptomyces bungoensis</name>
    <dbReference type="NCBI Taxonomy" id="285568"/>
    <lineage>
        <taxon>Bacteria</taxon>
        <taxon>Bacillati</taxon>
        <taxon>Actinomycetota</taxon>
        <taxon>Actinomycetes</taxon>
        <taxon>Kitasatosporales</taxon>
        <taxon>Streptomycetaceae</taxon>
        <taxon>Streptomyces</taxon>
    </lineage>
</organism>
<sequence>MAVSDPPPPAGLLADGVYESLRPGTALLRLATTHDREGILDGAWWPRSRDPATELPSLIAALSERLGPVTRVGLDGDAWDDLPTRITVDGRLVHIDSSVVGDDTALVTRGDRDHFSLLVIPPDTPPPAARAAMADAVRAGNPRQARQILVDTARDRTRPTGPGGQR</sequence>
<dbReference type="EMBL" id="LMWX01000050">
    <property type="protein sequence ID" value="KUN79879.1"/>
    <property type="molecule type" value="Genomic_DNA"/>
</dbReference>
<reference evidence="2 3" key="1">
    <citation type="submission" date="2015-10" db="EMBL/GenBank/DDBJ databases">
        <title>Draft genome sequence of Streptomyces bungoensis DSM 41781, type strain for the species Streptomyces bungoensis.</title>
        <authorList>
            <person name="Ruckert C."/>
            <person name="Winkler A."/>
            <person name="Kalinowski J."/>
            <person name="Kampfer P."/>
            <person name="Glaeser S."/>
        </authorList>
    </citation>
    <scope>NUCLEOTIDE SEQUENCE [LARGE SCALE GENOMIC DNA]</scope>
    <source>
        <strain evidence="2 3">DSM 41781</strain>
    </source>
</reference>
<evidence type="ECO:0000256" key="1">
    <source>
        <dbReference type="SAM" id="MobiDB-lite"/>
    </source>
</evidence>
<evidence type="ECO:0000313" key="2">
    <source>
        <dbReference type="EMBL" id="KUN79879.1"/>
    </source>
</evidence>
<keyword evidence="3" id="KW-1185">Reference proteome</keyword>
<comment type="caution">
    <text evidence="2">The sequence shown here is derived from an EMBL/GenBank/DDBJ whole genome shotgun (WGS) entry which is preliminary data.</text>
</comment>
<evidence type="ECO:0000313" key="3">
    <source>
        <dbReference type="Proteomes" id="UP000053024"/>
    </source>
</evidence>
<feature type="region of interest" description="Disordered" evidence="1">
    <location>
        <begin position="137"/>
        <end position="166"/>
    </location>
</feature>
<dbReference type="InterPro" id="IPR046036">
    <property type="entry name" value="DUF5994"/>
</dbReference>
<dbReference type="Proteomes" id="UP000053024">
    <property type="component" value="Unassembled WGS sequence"/>
</dbReference>
<protein>
    <submittedName>
        <fullName evidence="2">Uncharacterized protein</fullName>
    </submittedName>
</protein>
<dbReference type="AlphaFoldDB" id="A0A101STX8"/>
<dbReference type="OrthoDB" id="3785441at2"/>
<accession>A0A101STX8</accession>
<proteinExistence type="predicted"/>
<dbReference type="STRING" id="285568.AQJ66_27445"/>